<evidence type="ECO:0000313" key="2">
    <source>
        <dbReference type="EMBL" id="KKN95623.1"/>
    </source>
</evidence>
<dbReference type="AlphaFoldDB" id="A0A0F9XTL4"/>
<accession>A0A0F9XTL4</accession>
<keyword evidence="1" id="KW-0812">Transmembrane</keyword>
<feature type="transmembrane region" description="Helical" evidence="1">
    <location>
        <begin position="61"/>
        <end position="86"/>
    </location>
</feature>
<comment type="caution">
    <text evidence="2">The sequence shown here is derived from an EMBL/GenBank/DDBJ whole genome shotgun (WGS) entry which is preliminary data.</text>
</comment>
<feature type="transmembrane region" description="Helical" evidence="1">
    <location>
        <begin position="21"/>
        <end position="41"/>
    </location>
</feature>
<proteinExistence type="predicted"/>
<name>A0A0F9XTL4_9ZZZZ</name>
<dbReference type="EMBL" id="LAZR01000069">
    <property type="protein sequence ID" value="KKN95623.1"/>
    <property type="molecule type" value="Genomic_DNA"/>
</dbReference>
<keyword evidence="1" id="KW-0472">Membrane</keyword>
<sequence>MVAVILKPRLERVIKRIPENYLIWLAFSPIILYFLSFYNWLYDSYLSISSRQIEFSGSESLIHPINAFIFVTISYWVVGYVLLIFYEKIKERSTNAKKET</sequence>
<keyword evidence="1" id="KW-1133">Transmembrane helix</keyword>
<protein>
    <submittedName>
        <fullName evidence="2">Uncharacterized protein</fullName>
    </submittedName>
</protein>
<evidence type="ECO:0000256" key="1">
    <source>
        <dbReference type="SAM" id="Phobius"/>
    </source>
</evidence>
<reference evidence="2" key="1">
    <citation type="journal article" date="2015" name="Nature">
        <title>Complex archaea that bridge the gap between prokaryotes and eukaryotes.</title>
        <authorList>
            <person name="Spang A."/>
            <person name="Saw J.H."/>
            <person name="Jorgensen S.L."/>
            <person name="Zaremba-Niedzwiedzka K."/>
            <person name="Martijn J."/>
            <person name="Lind A.E."/>
            <person name="van Eijk R."/>
            <person name="Schleper C."/>
            <person name="Guy L."/>
            <person name="Ettema T.J."/>
        </authorList>
    </citation>
    <scope>NUCLEOTIDE SEQUENCE</scope>
</reference>
<gene>
    <name evidence="2" type="ORF">LCGC14_0174920</name>
</gene>
<organism evidence="2">
    <name type="scientific">marine sediment metagenome</name>
    <dbReference type="NCBI Taxonomy" id="412755"/>
    <lineage>
        <taxon>unclassified sequences</taxon>
        <taxon>metagenomes</taxon>
        <taxon>ecological metagenomes</taxon>
    </lineage>
</organism>